<feature type="binding site" evidence="7">
    <location>
        <position position="69"/>
    </location>
    <ligand>
        <name>Fe cation</name>
        <dbReference type="ChEBI" id="CHEBI:24875"/>
    </ligand>
</feature>
<keyword evidence="4 7" id="KW-0533">Nickel</keyword>
<dbReference type="Gene3D" id="1.10.645.10">
    <property type="entry name" value="Cytochrome-c3 Hydrogenase, chain B"/>
    <property type="match status" value="1"/>
</dbReference>
<keyword evidence="6" id="KW-0560">Oxidoreductase</keyword>
<dbReference type="GO" id="GO:0030313">
    <property type="term" value="C:cell envelope"/>
    <property type="evidence" value="ECO:0007669"/>
    <property type="project" value="UniProtKB-SubCell"/>
</dbReference>
<gene>
    <name evidence="8" type="ORF">CWS72_17890</name>
</gene>
<comment type="cofactor">
    <cofactor evidence="7">
        <name>Fe cation</name>
        <dbReference type="ChEBI" id="CHEBI:24875"/>
    </cofactor>
</comment>
<proteinExistence type="inferred from homology"/>
<dbReference type="PANTHER" id="PTHR42958">
    <property type="entry name" value="HYDROGENASE-2 LARGE CHAIN"/>
    <property type="match status" value="1"/>
</dbReference>
<dbReference type="AlphaFoldDB" id="A0A2N3PRS4"/>
<protein>
    <submittedName>
        <fullName evidence="8">HupV protein</fullName>
    </submittedName>
</protein>
<evidence type="ECO:0000313" key="8">
    <source>
        <dbReference type="EMBL" id="PKU23105.1"/>
    </source>
</evidence>
<dbReference type="GO" id="GO:0016151">
    <property type="term" value="F:nickel cation binding"/>
    <property type="evidence" value="ECO:0007669"/>
    <property type="project" value="InterPro"/>
</dbReference>
<reference evidence="9" key="1">
    <citation type="submission" date="2017-12" db="EMBL/GenBank/DDBJ databases">
        <title>Draft genome sequence of Telmatospirillum siberiense 26-4b1T, an acidotolerant peatland alphaproteobacterium potentially involved in sulfur cycling.</title>
        <authorList>
            <person name="Hausmann B."/>
            <person name="Pjevac P."/>
            <person name="Schreck K."/>
            <person name="Herbold C.W."/>
            <person name="Daims H."/>
            <person name="Wagner M."/>
            <person name="Pester M."/>
            <person name="Loy A."/>
        </authorList>
    </citation>
    <scope>NUCLEOTIDE SEQUENCE [LARGE SCALE GENOMIC DNA]</scope>
    <source>
        <strain evidence="9">26-4b1</strain>
    </source>
</reference>
<feature type="binding site" evidence="7">
    <location>
        <position position="489"/>
    </location>
    <ligand>
        <name>Mg(2+)</name>
        <dbReference type="ChEBI" id="CHEBI:18420"/>
    </ligand>
</feature>
<comment type="caution">
    <text evidence="8">The sequence shown here is derived from an EMBL/GenBank/DDBJ whole genome shotgun (WGS) entry which is preliminary data.</text>
</comment>
<dbReference type="InterPro" id="IPR029014">
    <property type="entry name" value="NiFe-Hase_large"/>
</dbReference>
<name>A0A2N3PRS4_9PROT</name>
<accession>A0A2N3PRS4</accession>
<dbReference type="GO" id="GO:0008901">
    <property type="term" value="F:ferredoxin hydrogenase activity"/>
    <property type="evidence" value="ECO:0007669"/>
    <property type="project" value="InterPro"/>
</dbReference>
<keyword evidence="9" id="KW-1185">Reference proteome</keyword>
<evidence type="ECO:0000256" key="4">
    <source>
        <dbReference type="ARBA" id="ARBA00022596"/>
    </source>
</evidence>
<dbReference type="SUPFAM" id="SSF56762">
    <property type="entry name" value="HydB/Nqo4-like"/>
    <property type="match status" value="1"/>
</dbReference>
<comment type="similarity">
    <text evidence="3">Belongs to the [NiFe]/[NiFeSe] hydrogenase large subunit family.</text>
</comment>
<feature type="binding site" evidence="7">
    <location>
        <position position="69"/>
    </location>
    <ligand>
        <name>Ni(2+)</name>
        <dbReference type="ChEBI" id="CHEBI:49786"/>
    </ligand>
</feature>
<organism evidence="8 9">
    <name type="scientific">Telmatospirillum siberiense</name>
    <dbReference type="NCBI Taxonomy" id="382514"/>
    <lineage>
        <taxon>Bacteria</taxon>
        <taxon>Pseudomonadati</taxon>
        <taxon>Pseudomonadota</taxon>
        <taxon>Alphaproteobacteria</taxon>
        <taxon>Rhodospirillales</taxon>
        <taxon>Rhodospirillaceae</taxon>
        <taxon>Telmatospirillum</taxon>
    </lineage>
</organism>
<feature type="binding site" evidence="7">
    <location>
        <position position="483"/>
    </location>
    <ligand>
        <name>Ni(2+)</name>
        <dbReference type="ChEBI" id="CHEBI:49786"/>
    </ligand>
</feature>
<dbReference type="PANTHER" id="PTHR42958:SF4">
    <property type="entry name" value="HYDROGENASE EXPRESSION_FORMATION PROTEIN HUPK"/>
    <property type="match status" value="1"/>
</dbReference>
<evidence type="ECO:0000256" key="7">
    <source>
        <dbReference type="PIRSR" id="PIRSR601501-1"/>
    </source>
</evidence>
<evidence type="ECO:0000256" key="3">
    <source>
        <dbReference type="ARBA" id="ARBA00009292"/>
    </source>
</evidence>
<evidence type="ECO:0000256" key="6">
    <source>
        <dbReference type="ARBA" id="ARBA00023002"/>
    </source>
</evidence>
<evidence type="ECO:0000256" key="2">
    <source>
        <dbReference type="ARBA" id="ARBA00004196"/>
    </source>
</evidence>
<feature type="binding site" evidence="7">
    <location>
        <position position="47"/>
    </location>
    <ligand>
        <name>Mg(2+)</name>
        <dbReference type="ChEBI" id="CHEBI:18420"/>
    </ligand>
</feature>
<dbReference type="InterPro" id="IPR018194">
    <property type="entry name" value="Ni-dep_hyd_lsu_Ni_BS"/>
</dbReference>
<dbReference type="InterPro" id="IPR001501">
    <property type="entry name" value="Ni-dep_hyd_lsu"/>
</dbReference>
<comment type="cofactor">
    <cofactor evidence="1 7">
        <name>Ni(2+)</name>
        <dbReference type="ChEBI" id="CHEBI:49786"/>
    </cofactor>
</comment>
<evidence type="ECO:0000256" key="5">
    <source>
        <dbReference type="ARBA" id="ARBA00022723"/>
    </source>
</evidence>
<feature type="binding site" evidence="7">
    <location>
        <position position="486"/>
    </location>
    <ligand>
        <name>Fe cation</name>
        <dbReference type="ChEBI" id="CHEBI:24875"/>
    </ligand>
</feature>
<sequence>MPVSETSRKLTLGPFNRVEGDLEVKLEIDDGRVAGAFVTSPMYRGFEQILAGRPALDALVIAPRICGICSVSQSTAAARALGGVMGLEAPANGRAVADLILACENATDHLTHFYLFFLPDFARAAYQGREWYAEALKRFQAQSGEAARAAQKARVSFLHVIGILAGKWPHNLALQPGGVSKSVDMGERMRLRAALGEFRTFLETRLFADSLERIAALDGPADLEAWIAARPAGEGDFRFFLHMAEEVGLAEAGPGPARFLSYGGFAGADGPLFAAGMWRDGESRPLELSGLREDLSHAWMNGANLHPEQGISMPDIDKYDAYSWCKAPRLDGVSAEVGAFARQMVAGHPLIRGLAARTGGRGTVRGRVIARLLELALLVPAMERWVQSLAEPGPYCRDGDIPDRAEGVGLVEAARGALGHWLAVEKGRLSRYQIVAPTTWNFSPRDGTGAPGPLEEALVGAAVAPGEDFPLTVQHIVRSFDPCMNCTVH</sequence>
<feature type="binding site" evidence="7">
    <location>
        <position position="434"/>
    </location>
    <ligand>
        <name>Mg(2+)</name>
        <dbReference type="ChEBI" id="CHEBI:18420"/>
    </ligand>
</feature>
<dbReference type="Pfam" id="PF00374">
    <property type="entry name" value="NiFeSe_Hases"/>
    <property type="match status" value="2"/>
</dbReference>
<keyword evidence="7" id="KW-0460">Magnesium</keyword>
<dbReference type="OrthoDB" id="9761717at2"/>
<keyword evidence="7" id="KW-0408">Iron</keyword>
<dbReference type="Proteomes" id="UP000233293">
    <property type="component" value="Unassembled WGS sequence"/>
</dbReference>
<dbReference type="EMBL" id="PIUM01000023">
    <property type="protein sequence ID" value="PKU23105.1"/>
    <property type="molecule type" value="Genomic_DNA"/>
</dbReference>
<dbReference type="RefSeq" id="WP_101252004.1">
    <property type="nucleotide sequence ID" value="NZ_PIUM01000023.1"/>
</dbReference>
<evidence type="ECO:0000313" key="9">
    <source>
        <dbReference type="Proteomes" id="UP000233293"/>
    </source>
</evidence>
<feature type="binding site" evidence="7">
    <location>
        <position position="66"/>
    </location>
    <ligand>
        <name>Ni(2+)</name>
        <dbReference type="ChEBI" id="CHEBI:49786"/>
    </ligand>
</feature>
<comment type="subcellular location">
    <subcellularLocation>
        <location evidence="2">Cell envelope</location>
    </subcellularLocation>
</comment>
<keyword evidence="5 7" id="KW-0479">Metal-binding</keyword>
<dbReference type="PROSITE" id="PS00507">
    <property type="entry name" value="NI_HGENASE_L_1"/>
    <property type="match status" value="1"/>
</dbReference>
<dbReference type="InterPro" id="IPR050867">
    <property type="entry name" value="NiFe/NiFeSe_hydrgnase_LSU"/>
</dbReference>
<evidence type="ECO:0000256" key="1">
    <source>
        <dbReference type="ARBA" id="ARBA00001967"/>
    </source>
</evidence>